<evidence type="ECO:0000313" key="4">
    <source>
        <dbReference type="Proteomes" id="UP000297065"/>
    </source>
</evidence>
<evidence type="ECO:0000313" key="3">
    <source>
        <dbReference type="EMBL" id="QCC85660.1"/>
    </source>
</evidence>
<feature type="domain" description="CsbD-like" evidence="2">
    <location>
        <begin position="29"/>
        <end position="79"/>
    </location>
</feature>
<sequence length="84" mass="9432">MPAAQKMLSNTNITLYCTLTRKNTMKNSKVRNKFKEISGHAKEVVGKITGDKQLELEGNVQKNVSKISASYNDIKDSIKESRDD</sequence>
<dbReference type="OrthoDB" id="8564562at2"/>
<dbReference type="InterPro" id="IPR036629">
    <property type="entry name" value="YjbJ_sf"/>
</dbReference>
<dbReference type="AlphaFoldDB" id="A0A4V1CXB7"/>
<evidence type="ECO:0000256" key="1">
    <source>
        <dbReference type="ARBA" id="ARBA00009129"/>
    </source>
</evidence>
<accession>A0A4V1CXB7</accession>
<dbReference type="Pfam" id="PF05532">
    <property type="entry name" value="CsbD"/>
    <property type="match status" value="1"/>
</dbReference>
<evidence type="ECO:0000259" key="2">
    <source>
        <dbReference type="Pfam" id="PF05532"/>
    </source>
</evidence>
<protein>
    <submittedName>
        <fullName evidence="3">CsbD family protein</fullName>
    </submittedName>
</protein>
<organism evidence="3 4">
    <name type="scientific">Desulfovibrio desulfuricans</name>
    <dbReference type="NCBI Taxonomy" id="876"/>
    <lineage>
        <taxon>Bacteria</taxon>
        <taxon>Pseudomonadati</taxon>
        <taxon>Thermodesulfobacteriota</taxon>
        <taxon>Desulfovibrionia</taxon>
        <taxon>Desulfovibrionales</taxon>
        <taxon>Desulfovibrionaceae</taxon>
        <taxon>Desulfovibrio</taxon>
    </lineage>
</organism>
<proteinExistence type="inferred from homology"/>
<dbReference type="InterPro" id="IPR008462">
    <property type="entry name" value="CsbD"/>
</dbReference>
<gene>
    <name evidence="3" type="ORF">DDIC_07180</name>
</gene>
<dbReference type="EMBL" id="CP036295">
    <property type="protein sequence ID" value="QCC85660.1"/>
    <property type="molecule type" value="Genomic_DNA"/>
</dbReference>
<dbReference type="Proteomes" id="UP000297065">
    <property type="component" value="Chromosome"/>
</dbReference>
<dbReference type="Gene3D" id="1.10.1470.10">
    <property type="entry name" value="YjbJ"/>
    <property type="match status" value="1"/>
</dbReference>
<reference evidence="3 4" key="1">
    <citation type="submission" date="2019-02" db="EMBL/GenBank/DDBJ databases">
        <title>Complete Genome Sequence of Desulfovibrio desulfuricans IC1, a Sulfonate Utilizing Anaerobe.</title>
        <authorList>
            <person name="Day L.A."/>
            <person name="De Leon K.B."/>
            <person name="Wall J.D."/>
        </authorList>
    </citation>
    <scope>NUCLEOTIDE SEQUENCE [LARGE SCALE GENOMIC DNA]</scope>
    <source>
        <strain evidence="3 4">IC1</strain>
    </source>
</reference>
<comment type="similarity">
    <text evidence="1">Belongs to the UPF0337 (CsbD) family.</text>
</comment>
<dbReference type="SUPFAM" id="SSF69047">
    <property type="entry name" value="Hypothetical protein YjbJ"/>
    <property type="match status" value="1"/>
</dbReference>
<name>A0A4V1CXB7_DESDE</name>